<sequence>MKKSILFGFYLILCFGCNSKPKHMGQDFIKFDGYYFFDAQLKHLENYDFPNKKAIWFGRLDVKTSSLELIEVDTWKVVKSLELVPYKETVFLIKGYENLFLHLESSSSMTGQHSLRFISNRDKLNSFLTSGYYVFELRSIDHCKRFLQNWEEEVKRTNCNKEECYGY</sequence>
<dbReference type="Proteomes" id="UP000013984">
    <property type="component" value="Unassembled WGS sequence"/>
</dbReference>
<keyword evidence="2" id="KW-1185">Reference proteome</keyword>
<evidence type="ECO:0000313" key="2">
    <source>
        <dbReference type="Proteomes" id="UP000013984"/>
    </source>
</evidence>
<dbReference type="STRING" id="1218599.LEP1GSC195_1861"/>
<gene>
    <name evidence="1" type="ORF">LEP1GSC195_1861</name>
</gene>
<dbReference type="AlphaFoldDB" id="R9A4Q8"/>
<name>R9A4Q8_9LEPT</name>
<comment type="caution">
    <text evidence="1">The sequence shown here is derived from an EMBL/GenBank/DDBJ whole genome shotgun (WGS) entry which is preliminary data.</text>
</comment>
<organism evidence="1 2">
    <name type="scientific">Leptospira wolbachii serovar Codice str. CDC</name>
    <dbReference type="NCBI Taxonomy" id="1218599"/>
    <lineage>
        <taxon>Bacteria</taxon>
        <taxon>Pseudomonadati</taxon>
        <taxon>Spirochaetota</taxon>
        <taxon>Spirochaetia</taxon>
        <taxon>Leptospirales</taxon>
        <taxon>Leptospiraceae</taxon>
        <taxon>Leptospira</taxon>
    </lineage>
</organism>
<accession>R9A4Q8</accession>
<dbReference type="EMBL" id="AOGZ02000014">
    <property type="protein sequence ID" value="EOQ97176.1"/>
    <property type="molecule type" value="Genomic_DNA"/>
</dbReference>
<protein>
    <submittedName>
        <fullName evidence="1">Uncharacterized protein</fullName>
    </submittedName>
</protein>
<proteinExistence type="predicted"/>
<reference evidence="1" key="1">
    <citation type="submission" date="2013-04" db="EMBL/GenBank/DDBJ databases">
        <authorList>
            <person name="Harkins D.M."/>
            <person name="Durkin A.S."/>
            <person name="Brinkac L.M."/>
            <person name="Haft D.H."/>
            <person name="Selengut J.D."/>
            <person name="Sanka R."/>
            <person name="DePew J."/>
            <person name="Purushe J."/>
            <person name="Galloway R.L."/>
            <person name="Vinetz J.M."/>
            <person name="Sutton G.G."/>
            <person name="Nierman W.C."/>
            <person name="Fouts D.E."/>
        </authorList>
    </citation>
    <scope>NUCLEOTIDE SEQUENCE [LARGE SCALE GENOMIC DNA]</scope>
    <source>
        <strain evidence="1">CDC</strain>
    </source>
</reference>
<evidence type="ECO:0000313" key="1">
    <source>
        <dbReference type="EMBL" id="EOQ97176.1"/>
    </source>
</evidence>
<dbReference type="RefSeq" id="WP_015682483.1">
    <property type="nucleotide sequence ID" value="NZ_AOGZ02000014.1"/>
</dbReference>